<sequence>MESEAWAQRAPEDEVLKQLRLADTYFRHSVASLVILDRDFNFVRVNQTYADACRRDINDFVGHNHFDLFPSDARLIFEEVLRSKQGYVTFTRPFEFADQPERGVTYWDWTLVPVLDLAGEVEYLVFSLVEVTARKRAEQLIWHQANIDGLTGAPNRYLFKERLQQRLDLVPPAPFALLLLDLDHFKEVNDTLGHDKGDELLIEAVRRIDACLGGPGQAARLGGDEFAVTVTDREQLATLDNLAGRLVASVAAPYHLGGERAFVSASIGIAHYPTDGATIADLLRHADQAMYAAKSAGRNRYTRFSHALQDAMQQRISLSNDLRDALGLGQLEVHYQPIVELATGRVCKAEALLRWHHPRRGAVSPAHFVPLAEASGLIVDIGDWVFRRAAEQVRRVMALDCPEFQIGVNVSPLQFRNDAGMRKRWLAHLAALGLPTRSVGIEITEGLLLDVSAELTETLRRFSAAGIQISLDDFGTGYASLAYLTRFDLDVLKIDRTFVHRMDSHASDLALCEAIVAMAHKLGMTVVAEGVETRRQRDLLEAAGCDYGQGYLFARPMAGPALEASLRGARH</sequence>
<evidence type="ECO:0000259" key="1">
    <source>
        <dbReference type="PROSITE" id="PS50883"/>
    </source>
</evidence>
<dbReference type="EMBL" id="JACEZT010000009">
    <property type="protein sequence ID" value="MBA5638408.1"/>
    <property type="molecule type" value="Genomic_DNA"/>
</dbReference>
<reference evidence="3 4" key="1">
    <citation type="submission" date="2020-07" db="EMBL/GenBank/DDBJ databases">
        <title>Novel species isolated from subtropical streams in China.</title>
        <authorList>
            <person name="Lu H."/>
        </authorList>
    </citation>
    <scope>NUCLEOTIDE SEQUENCE [LARGE SCALE GENOMIC DNA]</scope>
    <source>
        <strain evidence="3 4">LX20W</strain>
    </source>
</reference>
<keyword evidence="4" id="KW-1185">Reference proteome</keyword>
<dbReference type="Gene3D" id="3.30.450.20">
    <property type="entry name" value="PAS domain"/>
    <property type="match status" value="1"/>
</dbReference>
<dbReference type="InterPro" id="IPR052155">
    <property type="entry name" value="Biofilm_reg_signaling"/>
</dbReference>
<feature type="domain" description="GGDEF" evidence="2">
    <location>
        <begin position="173"/>
        <end position="306"/>
    </location>
</feature>
<dbReference type="InterPro" id="IPR000160">
    <property type="entry name" value="GGDEF_dom"/>
</dbReference>
<dbReference type="SMART" id="SM00052">
    <property type="entry name" value="EAL"/>
    <property type="match status" value="1"/>
</dbReference>
<proteinExistence type="predicted"/>
<dbReference type="InterPro" id="IPR001633">
    <property type="entry name" value="EAL_dom"/>
</dbReference>
<dbReference type="SUPFAM" id="SSF55073">
    <property type="entry name" value="Nucleotide cyclase"/>
    <property type="match status" value="1"/>
</dbReference>
<dbReference type="InterPro" id="IPR035919">
    <property type="entry name" value="EAL_sf"/>
</dbReference>
<dbReference type="CDD" id="cd00130">
    <property type="entry name" value="PAS"/>
    <property type="match status" value="1"/>
</dbReference>
<dbReference type="Gene3D" id="3.30.70.270">
    <property type="match status" value="1"/>
</dbReference>
<organism evidence="3 4">
    <name type="scientific">Rugamonas brunnea</name>
    <dbReference type="NCBI Taxonomy" id="2758569"/>
    <lineage>
        <taxon>Bacteria</taxon>
        <taxon>Pseudomonadati</taxon>
        <taxon>Pseudomonadota</taxon>
        <taxon>Betaproteobacteria</taxon>
        <taxon>Burkholderiales</taxon>
        <taxon>Oxalobacteraceae</taxon>
        <taxon>Telluria group</taxon>
        <taxon>Rugamonas</taxon>
    </lineage>
</organism>
<evidence type="ECO:0000313" key="4">
    <source>
        <dbReference type="Proteomes" id="UP000534388"/>
    </source>
</evidence>
<dbReference type="CDD" id="cd01948">
    <property type="entry name" value="EAL"/>
    <property type="match status" value="1"/>
</dbReference>
<dbReference type="SUPFAM" id="SSF55785">
    <property type="entry name" value="PYP-like sensor domain (PAS domain)"/>
    <property type="match status" value="1"/>
</dbReference>
<accession>A0A7W2ETL8</accession>
<dbReference type="PROSITE" id="PS50883">
    <property type="entry name" value="EAL"/>
    <property type="match status" value="1"/>
</dbReference>
<dbReference type="NCBIfam" id="TIGR00254">
    <property type="entry name" value="GGDEF"/>
    <property type="match status" value="1"/>
</dbReference>
<dbReference type="PROSITE" id="PS50887">
    <property type="entry name" value="GGDEF"/>
    <property type="match status" value="1"/>
</dbReference>
<dbReference type="PANTHER" id="PTHR44757:SF2">
    <property type="entry name" value="BIOFILM ARCHITECTURE MAINTENANCE PROTEIN MBAA"/>
    <property type="match status" value="1"/>
</dbReference>
<dbReference type="InterPro" id="IPR043128">
    <property type="entry name" value="Rev_trsase/Diguanyl_cyclase"/>
</dbReference>
<dbReference type="InterPro" id="IPR000014">
    <property type="entry name" value="PAS"/>
</dbReference>
<dbReference type="InterPro" id="IPR035965">
    <property type="entry name" value="PAS-like_dom_sf"/>
</dbReference>
<dbReference type="NCBIfam" id="TIGR00229">
    <property type="entry name" value="sensory_box"/>
    <property type="match status" value="1"/>
</dbReference>
<dbReference type="Pfam" id="PF00990">
    <property type="entry name" value="GGDEF"/>
    <property type="match status" value="1"/>
</dbReference>
<name>A0A7W2ETL8_9BURK</name>
<dbReference type="SMART" id="SM00267">
    <property type="entry name" value="GGDEF"/>
    <property type="match status" value="1"/>
</dbReference>
<dbReference type="Proteomes" id="UP000534388">
    <property type="component" value="Unassembled WGS sequence"/>
</dbReference>
<evidence type="ECO:0000259" key="2">
    <source>
        <dbReference type="PROSITE" id="PS50887"/>
    </source>
</evidence>
<feature type="domain" description="EAL" evidence="1">
    <location>
        <begin position="315"/>
        <end position="570"/>
    </location>
</feature>
<dbReference type="InterPro" id="IPR029787">
    <property type="entry name" value="Nucleotide_cyclase"/>
</dbReference>
<protein>
    <submittedName>
        <fullName evidence="3">EAL domain-containing protein</fullName>
    </submittedName>
</protein>
<dbReference type="InterPro" id="IPR013656">
    <property type="entry name" value="PAS_4"/>
</dbReference>
<dbReference type="AlphaFoldDB" id="A0A7W2ETL8"/>
<dbReference type="Pfam" id="PF08448">
    <property type="entry name" value="PAS_4"/>
    <property type="match status" value="1"/>
</dbReference>
<dbReference type="PANTHER" id="PTHR44757">
    <property type="entry name" value="DIGUANYLATE CYCLASE DGCP"/>
    <property type="match status" value="1"/>
</dbReference>
<dbReference type="Pfam" id="PF00563">
    <property type="entry name" value="EAL"/>
    <property type="match status" value="1"/>
</dbReference>
<comment type="caution">
    <text evidence="3">The sequence shown here is derived from an EMBL/GenBank/DDBJ whole genome shotgun (WGS) entry which is preliminary data.</text>
</comment>
<dbReference type="CDD" id="cd01949">
    <property type="entry name" value="GGDEF"/>
    <property type="match status" value="1"/>
</dbReference>
<dbReference type="SUPFAM" id="SSF141868">
    <property type="entry name" value="EAL domain-like"/>
    <property type="match status" value="1"/>
</dbReference>
<dbReference type="Gene3D" id="3.20.20.450">
    <property type="entry name" value="EAL domain"/>
    <property type="match status" value="1"/>
</dbReference>
<gene>
    <name evidence="3" type="ORF">H3H37_15220</name>
</gene>
<evidence type="ECO:0000313" key="3">
    <source>
        <dbReference type="EMBL" id="MBA5638408.1"/>
    </source>
</evidence>